<dbReference type="RefSeq" id="WP_165270616.1">
    <property type="nucleotide sequence ID" value="NZ_JAALLS010000022.1"/>
</dbReference>
<dbReference type="EMBL" id="JAALLS010000022">
    <property type="protein sequence ID" value="NGP89651.1"/>
    <property type="molecule type" value="Genomic_DNA"/>
</dbReference>
<comment type="caution">
    <text evidence="1">The sequence shown here is derived from an EMBL/GenBank/DDBJ whole genome shotgun (WGS) entry which is preliminary data.</text>
</comment>
<accession>A0A6M1TCC8</accession>
<evidence type="ECO:0000313" key="1">
    <source>
        <dbReference type="EMBL" id="NGP89651.1"/>
    </source>
</evidence>
<proteinExistence type="predicted"/>
<reference evidence="1 2" key="1">
    <citation type="submission" date="2020-02" db="EMBL/GenBank/DDBJ databases">
        <title>Aliifodinibius halophilus 2W32, complete genome.</title>
        <authorList>
            <person name="Li Y."/>
            <person name="Wu S."/>
        </authorList>
    </citation>
    <scope>NUCLEOTIDE SEQUENCE [LARGE SCALE GENOMIC DNA]</scope>
    <source>
        <strain evidence="1 2">2W32</strain>
    </source>
</reference>
<sequence length="322" mass="35727">MKNLGTAITKSFFITISLSMVLIVGCDKDKTPSHLPEKPNERLAFAIASALGDANVRESVHGAMDASPYQEHKLVFGQFLKDSTGSKFQQALAEELGGENKLNELLAELPNLDFYLPYETHRETWEHANGNLLVVCITDVDTTEAAAYHPDGSRQVLSSSQQIKEAEIAAMFTLHPTEKKIHRSSRTTAGGDQMKYESWKTRVNKLWNRTTDGPFGGRCEIFFRTKNPAGETHRSKTISIQTGSNEKFGAAVKDVSPAVWLHPDAATDTHPLEVTVMEDDGGLFHGGDDDNYGSFKVVMQGKYESDVVLLKYPKTEQYITVR</sequence>
<protein>
    <submittedName>
        <fullName evidence="1">Uncharacterized protein</fullName>
    </submittedName>
</protein>
<dbReference type="AlphaFoldDB" id="A0A6M1TCC8"/>
<dbReference type="Proteomes" id="UP000479132">
    <property type="component" value="Unassembled WGS sequence"/>
</dbReference>
<gene>
    <name evidence="1" type="ORF">G3569_14930</name>
</gene>
<evidence type="ECO:0000313" key="2">
    <source>
        <dbReference type="Proteomes" id="UP000479132"/>
    </source>
</evidence>
<keyword evidence="2" id="KW-1185">Reference proteome</keyword>
<name>A0A6M1TCC8_9BACT</name>
<dbReference type="PROSITE" id="PS51257">
    <property type="entry name" value="PROKAR_LIPOPROTEIN"/>
    <property type="match status" value="1"/>
</dbReference>
<organism evidence="1 2">
    <name type="scientific">Fodinibius halophilus</name>
    <dbReference type="NCBI Taxonomy" id="1736908"/>
    <lineage>
        <taxon>Bacteria</taxon>
        <taxon>Pseudomonadati</taxon>
        <taxon>Balneolota</taxon>
        <taxon>Balneolia</taxon>
        <taxon>Balneolales</taxon>
        <taxon>Balneolaceae</taxon>
        <taxon>Fodinibius</taxon>
    </lineage>
</organism>